<evidence type="ECO:0000313" key="2">
    <source>
        <dbReference type="EMBL" id="EDS33401.1"/>
    </source>
</evidence>
<dbReference type="HOGENOM" id="CLU_834849_0_0_1"/>
<keyword evidence="4" id="KW-1185">Reference proteome</keyword>
<accession>B0WRK3</accession>
<dbReference type="VEuPathDB" id="VectorBase:CPIJ009789"/>
<dbReference type="PANTHER" id="PTHR31859">
    <property type="entry name" value="TETRATRICOPEPTIDE REPEAT PROTEIN 39 FAMILY MEMBER"/>
    <property type="match status" value="1"/>
</dbReference>
<dbReference type="OrthoDB" id="43460at2759"/>
<dbReference type="InParanoid" id="B0WRK3"/>
<reference evidence="2" key="1">
    <citation type="submission" date="2007-03" db="EMBL/GenBank/DDBJ databases">
        <title>Annotation of Culex pipiens quinquefasciatus.</title>
        <authorList>
            <consortium name="The Broad Institute Genome Sequencing Platform"/>
            <person name="Atkinson P.W."/>
            <person name="Hemingway J."/>
            <person name="Christensen B.M."/>
            <person name="Higgs S."/>
            <person name="Kodira C."/>
            <person name="Hannick L."/>
            <person name="Megy K."/>
            <person name="O'Leary S."/>
            <person name="Pearson M."/>
            <person name="Haas B.J."/>
            <person name="Mauceli E."/>
            <person name="Wortman J.R."/>
            <person name="Lee N.H."/>
            <person name="Guigo R."/>
            <person name="Stanke M."/>
            <person name="Alvarado L."/>
            <person name="Amedeo P."/>
            <person name="Antoine C.H."/>
            <person name="Arensburger P."/>
            <person name="Bidwell S.L."/>
            <person name="Crawford M."/>
            <person name="Camaro F."/>
            <person name="Devon K."/>
            <person name="Engels R."/>
            <person name="Hammond M."/>
            <person name="Howarth C."/>
            <person name="Koehrsen M."/>
            <person name="Lawson D."/>
            <person name="Montgomery P."/>
            <person name="Nene V."/>
            <person name="Nusbaum C."/>
            <person name="Puiu D."/>
            <person name="Romero-Severson J."/>
            <person name="Severson D.W."/>
            <person name="Shumway M."/>
            <person name="Sisk P."/>
            <person name="Stolte C."/>
            <person name="Zeng Q."/>
            <person name="Eisenstadt E."/>
            <person name="Fraser-Liggett C."/>
            <person name="Strausberg R."/>
            <person name="Galagan J."/>
            <person name="Birren B."/>
            <person name="Collins F.H."/>
        </authorList>
    </citation>
    <scope>NUCLEOTIDE SEQUENCE [LARGE SCALE GENOMIC DNA]</scope>
    <source>
        <strain evidence="2">JHB</strain>
    </source>
</reference>
<dbReference type="Proteomes" id="UP000002320">
    <property type="component" value="Unassembled WGS sequence"/>
</dbReference>
<evidence type="ECO:0000256" key="1">
    <source>
        <dbReference type="SAM" id="MobiDB-lite"/>
    </source>
</evidence>
<protein>
    <submittedName>
        <fullName evidence="2 3">Uncharacterized protein</fullName>
    </submittedName>
</protein>
<dbReference type="VEuPathDB" id="VectorBase:CQUJHB016361"/>
<reference evidence="3" key="2">
    <citation type="submission" date="2020-05" db="UniProtKB">
        <authorList>
            <consortium name="EnsemblMetazoa"/>
        </authorList>
    </citation>
    <scope>IDENTIFICATION</scope>
    <source>
        <strain evidence="3">JHB</strain>
    </source>
</reference>
<evidence type="ECO:0000313" key="3">
    <source>
        <dbReference type="EnsemblMetazoa" id="CPIJ009789-PA"/>
    </source>
</evidence>
<proteinExistence type="predicted"/>
<dbReference type="KEGG" id="cqu:CpipJ_CPIJ009789"/>
<sequence>MAFHFILCTCAAPPLYLMDSGMLPIKVNRRMIPSPGTPRIPSCSMDLEAALAEAKLGVNLFFNNKFTEAEALMKPWATSSMYHSVGNSVFAYLEAMLTFEQQHIAAASDALKQCLTVCGRFRKKNTLTETIGKTFKKVNYDQYTDVEAHAELCTAEAMLLKAPNRPWFAACYGTVKSVIKPKLSKPPSATSPLLGHIQAECTVRTSEQLGAARQDSATCRAHPQPGPSHWVAAIDKNEVRGYTTRSTVRLGSSTSNTALDERAKPARHSGVGVSTKPRTIPRAANRPRDGIPDLPVKPAKAALQSTRSRSTEQQSENQRASSSDRRRPARTPT</sequence>
<gene>
    <name evidence="3" type="primary">6042193</name>
    <name evidence="2" type="ORF">CpipJ_CPIJ009789</name>
</gene>
<feature type="compositionally biased region" description="Low complexity" evidence="1">
    <location>
        <begin position="304"/>
        <end position="321"/>
    </location>
</feature>
<dbReference type="EMBL" id="DS232056">
    <property type="protein sequence ID" value="EDS33401.1"/>
    <property type="molecule type" value="Genomic_DNA"/>
</dbReference>
<dbReference type="EnsemblMetazoa" id="CPIJ009789-RA">
    <property type="protein sequence ID" value="CPIJ009789-PA"/>
    <property type="gene ID" value="CPIJ009789"/>
</dbReference>
<dbReference type="eggNOG" id="KOG3783">
    <property type="taxonomic scope" value="Eukaryota"/>
</dbReference>
<evidence type="ECO:0000313" key="4">
    <source>
        <dbReference type="Proteomes" id="UP000002320"/>
    </source>
</evidence>
<feature type="compositionally biased region" description="Polar residues" evidence="1">
    <location>
        <begin position="244"/>
        <end position="258"/>
    </location>
</feature>
<dbReference type="Pfam" id="PF10300">
    <property type="entry name" value="Iml2-TPR_39"/>
    <property type="match status" value="1"/>
</dbReference>
<dbReference type="PANTHER" id="PTHR31859:SF9">
    <property type="entry name" value="TETRATRICOPEPTIDE REPEAT PROTEIN 39B"/>
    <property type="match status" value="1"/>
</dbReference>
<organism>
    <name type="scientific">Culex quinquefasciatus</name>
    <name type="common">Southern house mosquito</name>
    <name type="synonym">Culex pungens</name>
    <dbReference type="NCBI Taxonomy" id="7176"/>
    <lineage>
        <taxon>Eukaryota</taxon>
        <taxon>Metazoa</taxon>
        <taxon>Ecdysozoa</taxon>
        <taxon>Arthropoda</taxon>
        <taxon>Hexapoda</taxon>
        <taxon>Insecta</taxon>
        <taxon>Pterygota</taxon>
        <taxon>Neoptera</taxon>
        <taxon>Endopterygota</taxon>
        <taxon>Diptera</taxon>
        <taxon>Nematocera</taxon>
        <taxon>Culicoidea</taxon>
        <taxon>Culicidae</taxon>
        <taxon>Culicinae</taxon>
        <taxon>Culicini</taxon>
        <taxon>Culex</taxon>
        <taxon>Culex</taxon>
    </lineage>
</organism>
<dbReference type="AlphaFoldDB" id="B0WRK3"/>
<name>B0WRK3_CULQU</name>
<dbReference type="InterPro" id="IPR019412">
    <property type="entry name" value="IML2/TPR_39"/>
</dbReference>
<feature type="region of interest" description="Disordered" evidence="1">
    <location>
        <begin position="244"/>
        <end position="333"/>
    </location>
</feature>